<dbReference type="Gene3D" id="1.10.10.60">
    <property type="entry name" value="Homeodomain-like"/>
    <property type="match status" value="1"/>
</dbReference>
<proteinExistence type="predicted"/>
<dbReference type="AlphaFoldDB" id="A0A1Z1SYJ5"/>
<dbReference type="GeneID" id="6802417"/>
<protein>
    <submittedName>
        <fullName evidence="3">Fis family transcriptional regulator</fullName>
    </submittedName>
    <submittedName>
        <fullName evidence="4">TssK</fullName>
    </submittedName>
</protein>
<dbReference type="RefSeq" id="WP_004244614.1">
    <property type="nucleotide sequence ID" value="NZ_ABFCQN020000011.1"/>
</dbReference>
<dbReference type="Pfam" id="PF02954">
    <property type="entry name" value="HTH_8"/>
    <property type="match status" value="1"/>
</dbReference>
<evidence type="ECO:0000313" key="4">
    <source>
        <dbReference type="EMBL" id="SPY94236.1"/>
    </source>
</evidence>
<evidence type="ECO:0000313" key="3">
    <source>
        <dbReference type="EMBL" id="EKW9775557.1"/>
    </source>
</evidence>
<reference evidence="2 6" key="1">
    <citation type="submission" date="2017-05" db="EMBL/GenBank/DDBJ databases">
        <title>Whole genome sequencing of Proteus mirabilis AR_0155.</title>
        <authorList>
            <person name="Conlan S."/>
            <person name="Thomas P.J."/>
            <person name="Mullikin J."/>
            <person name="Frank K.M."/>
            <person name="Segre J.A."/>
        </authorList>
    </citation>
    <scope>NUCLEOTIDE SEQUENCE [LARGE SCALE GENOMIC DNA]</scope>
    <source>
        <strain evidence="2 6">AR_0155</strain>
    </source>
</reference>
<dbReference type="Proteomes" id="UP000254191">
    <property type="component" value="Unassembled WGS sequence"/>
</dbReference>
<dbReference type="Proteomes" id="UP001171165">
    <property type="component" value="Unassembled WGS sequence"/>
</dbReference>
<evidence type="ECO:0000313" key="9">
    <source>
        <dbReference type="Proteomes" id="UP001171165"/>
    </source>
</evidence>
<gene>
    <name evidence="4" type="primary">tssK</name>
    <name evidence="2" type="ORF">AM402_15285</name>
    <name evidence="4" type="ORF">NCTC10975_00572</name>
    <name evidence="5" type="ORF">NCTC11938_01091</name>
    <name evidence="3" type="ORF">PW210_001360</name>
</gene>
<evidence type="ECO:0000313" key="2">
    <source>
        <dbReference type="EMBL" id="ARX35456.1"/>
    </source>
</evidence>
<dbReference type="OMA" id="MQHRLKK"/>
<dbReference type="STRING" id="584.AOUC001_12100"/>
<evidence type="ECO:0000259" key="1">
    <source>
        <dbReference type="Pfam" id="PF02954"/>
    </source>
</evidence>
<organism evidence="3 9">
    <name type="scientific">Proteus mirabilis</name>
    <dbReference type="NCBI Taxonomy" id="584"/>
    <lineage>
        <taxon>Bacteria</taxon>
        <taxon>Pseudomonadati</taxon>
        <taxon>Pseudomonadota</taxon>
        <taxon>Gammaproteobacteria</taxon>
        <taxon>Enterobacterales</taxon>
        <taxon>Morganellaceae</taxon>
        <taxon>Proteus</taxon>
    </lineage>
</organism>
<dbReference type="EMBL" id="UGTS01000004">
    <property type="protein sequence ID" value="SUC19127.1"/>
    <property type="molecule type" value="Genomic_DNA"/>
</dbReference>
<dbReference type="SUPFAM" id="SSF46689">
    <property type="entry name" value="Homeodomain-like"/>
    <property type="match status" value="1"/>
</dbReference>
<accession>A0A1Z1SYJ5</accession>
<sequence length="262" mass="29908">MKARLKNALALLECHDVETLAVQFLKYSFFRSSLSGLIISLMNKAENKLESWNIDLTLQVQSHFLDTDITDADHPLIQLLFKGEPVFWQNLQQGSYINNAAMRGFISQLPVNTGLYSLPIYDVNHKACGTIILLGQAEELENIEQGIFPIYCELFNHQLKHLFELSNMQQKISYLQYINQLQREKETTLNETLDKLTASVATIALPTIQIKGVNDLEVAIENYEKEILLDKQQELKGDINAMAEQLSISKRALIYKLKKYGV</sequence>
<feature type="domain" description="DNA binding HTH" evidence="1">
    <location>
        <begin position="220"/>
        <end position="260"/>
    </location>
</feature>
<dbReference type="KEGG" id="pvl:AOB99_06085"/>
<dbReference type="InterPro" id="IPR002197">
    <property type="entry name" value="HTH_Fis"/>
</dbReference>
<name>A0A1Z1SYJ5_PROMI</name>
<evidence type="ECO:0000313" key="7">
    <source>
        <dbReference type="Proteomes" id="UP000251485"/>
    </source>
</evidence>
<dbReference type="Proteomes" id="UP000251485">
    <property type="component" value="Unassembled WGS sequence"/>
</dbReference>
<dbReference type="Proteomes" id="UP000195540">
    <property type="component" value="Chromosome"/>
</dbReference>
<evidence type="ECO:0000313" key="5">
    <source>
        <dbReference type="EMBL" id="SUC19127.1"/>
    </source>
</evidence>
<dbReference type="EMBL" id="ABKSPD020000003">
    <property type="protein sequence ID" value="EKW9775557.1"/>
    <property type="molecule type" value="Genomic_DNA"/>
</dbReference>
<dbReference type="EMBL" id="CP021694">
    <property type="protein sequence ID" value="ARX35456.1"/>
    <property type="molecule type" value="Genomic_DNA"/>
</dbReference>
<evidence type="ECO:0000313" key="8">
    <source>
        <dbReference type="Proteomes" id="UP000254191"/>
    </source>
</evidence>
<reference evidence="3" key="3">
    <citation type="submission" date="2023-06" db="EMBL/GenBank/DDBJ databases">
        <authorList>
            <consortium name="Clinical and Environmental Microbiology Branch: Whole genome sequencing antimicrobial resistance pathogens in the healthcare setting"/>
        </authorList>
    </citation>
    <scope>NUCLEOTIDE SEQUENCE</scope>
    <source>
        <strain evidence="3">Microbial</strain>
    </source>
</reference>
<dbReference type="InterPro" id="IPR009057">
    <property type="entry name" value="Homeodomain-like_sf"/>
</dbReference>
<evidence type="ECO:0000313" key="6">
    <source>
        <dbReference type="Proteomes" id="UP000195540"/>
    </source>
</evidence>
<dbReference type="EMBL" id="UAUE01000003">
    <property type="protein sequence ID" value="SPY94236.1"/>
    <property type="molecule type" value="Genomic_DNA"/>
</dbReference>
<reference evidence="7 8" key="2">
    <citation type="submission" date="2018-06" db="EMBL/GenBank/DDBJ databases">
        <authorList>
            <consortium name="Pathogen Informatics"/>
            <person name="Doyle S."/>
        </authorList>
    </citation>
    <scope>NUCLEOTIDE SEQUENCE [LARGE SCALE GENOMIC DNA]</scope>
    <source>
        <strain evidence="4 7">NCTC10975</strain>
        <strain evidence="5 8">NCTC11938</strain>
    </source>
</reference>